<dbReference type="InterPro" id="IPR045600">
    <property type="entry name" value="RelA/SpoT_AH_RIS"/>
</dbReference>
<evidence type="ECO:0000256" key="3">
    <source>
        <dbReference type="ARBA" id="ARBA00029754"/>
    </source>
</evidence>
<dbReference type="PROSITE" id="PS51671">
    <property type="entry name" value="ACT"/>
    <property type="match status" value="1"/>
</dbReference>
<dbReference type="PANTHER" id="PTHR21262">
    <property type="entry name" value="GUANOSINE-3',5'-BIS DIPHOSPHATE 3'-PYROPHOSPHOHYDROLASE"/>
    <property type="match status" value="1"/>
</dbReference>
<dbReference type="RefSeq" id="WP_200340234.1">
    <property type="nucleotide sequence ID" value="NZ_NRRL01000016.1"/>
</dbReference>
<dbReference type="SUPFAM" id="SSF55021">
    <property type="entry name" value="ACT-like"/>
    <property type="match status" value="1"/>
</dbReference>
<evidence type="ECO:0000256" key="2">
    <source>
        <dbReference type="ARBA" id="ARBA00014315"/>
    </source>
</evidence>
<organism evidence="10 11">
    <name type="scientific">Rhodovibrio sodomensis</name>
    <dbReference type="NCBI Taxonomy" id="1088"/>
    <lineage>
        <taxon>Bacteria</taxon>
        <taxon>Pseudomonadati</taxon>
        <taxon>Pseudomonadota</taxon>
        <taxon>Alphaproteobacteria</taxon>
        <taxon>Rhodospirillales</taxon>
        <taxon>Rhodovibrionaceae</taxon>
        <taxon>Rhodovibrio</taxon>
    </lineage>
</organism>
<dbReference type="InterPro" id="IPR006674">
    <property type="entry name" value="HD_domain"/>
</dbReference>
<dbReference type="Gene3D" id="3.30.460.10">
    <property type="entry name" value="Beta Polymerase, domain 2"/>
    <property type="match status" value="1"/>
</dbReference>
<comment type="caution">
    <text evidence="10">The sequence shown here is derived from an EMBL/GenBank/DDBJ whole genome shotgun (WGS) entry which is preliminary data.</text>
</comment>
<dbReference type="InterPro" id="IPR003607">
    <property type="entry name" value="HD/PDEase_dom"/>
</dbReference>
<dbReference type="InterPro" id="IPR045865">
    <property type="entry name" value="ACT-like_dom_sf"/>
</dbReference>
<dbReference type="CDD" id="cd04876">
    <property type="entry name" value="ACT_RelA-SpoT"/>
    <property type="match status" value="1"/>
</dbReference>
<evidence type="ECO:0000256" key="1">
    <source>
        <dbReference type="ARBA" id="ARBA00013251"/>
    </source>
</evidence>
<evidence type="ECO:0000313" key="11">
    <source>
        <dbReference type="Proteomes" id="UP001296873"/>
    </source>
</evidence>
<comment type="function">
    <text evidence="6">In eubacteria ppGpp (guanosine 3'-diphosphate 5'-diphosphate) is a mediator of the stringent response that coordinates a variety of cellular activities in response to changes in nutritional abundance.</text>
</comment>
<dbReference type="InterPro" id="IPR004095">
    <property type="entry name" value="TGS"/>
</dbReference>
<dbReference type="CDD" id="cd01668">
    <property type="entry name" value="TGS_RSH"/>
    <property type="match status" value="1"/>
</dbReference>
<dbReference type="EMBL" id="NRRL01000016">
    <property type="protein sequence ID" value="MBK1668066.1"/>
    <property type="molecule type" value="Genomic_DNA"/>
</dbReference>
<dbReference type="PROSITE" id="PS51880">
    <property type="entry name" value="TGS"/>
    <property type="match status" value="1"/>
</dbReference>
<dbReference type="EC" id="2.7.6.5" evidence="1"/>
<feature type="domain" description="HD" evidence="8">
    <location>
        <begin position="45"/>
        <end position="144"/>
    </location>
</feature>
<dbReference type="PROSITE" id="PS51831">
    <property type="entry name" value="HD"/>
    <property type="match status" value="1"/>
</dbReference>
<keyword evidence="11" id="KW-1185">Reference proteome</keyword>
<gene>
    <name evidence="10" type="ORF">CKO28_08450</name>
</gene>
<dbReference type="InterPro" id="IPR043519">
    <property type="entry name" value="NT_sf"/>
</dbReference>
<dbReference type="Pfam" id="PF13291">
    <property type="entry name" value="ACT_4"/>
    <property type="match status" value="1"/>
</dbReference>
<feature type="domain" description="ACT" evidence="7">
    <location>
        <begin position="651"/>
        <end position="725"/>
    </location>
</feature>
<dbReference type="Pfam" id="PF19296">
    <property type="entry name" value="RelA_AH_RIS"/>
    <property type="match status" value="1"/>
</dbReference>
<dbReference type="Proteomes" id="UP001296873">
    <property type="component" value="Unassembled WGS sequence"/>
</dbReference>
<evidence type="ECO:0000256" key="4">
    <source>
        <dbReference type="ARBA" id="ARBA00032407"/>
    </source>
</evidence>
<comment type="similarity">
    <text evidence="6">Belongs to the relA/spoT family.</text>
</comment>
<dbReference type="InterPro" id="IPR012676">
    <property type="entry name" value="TGS-like"/>
</dbReference>
<dbReference type="SUPFAM" id="SSF81301">
    <property type="entry name" value="Nucleotidyltransferase"/>
    <property type="match status" value="1"/>
</dbReference>
<dbReference type="CDD" id="cd05399">
    <property type="entry name" value="NT_Rel-Spo_like"/>
    <property type="match status" value="1"/>
</dbReference>
<dbReference type="Gene3D" id="3.10.20.30">
    <property type="match status" value="1"/>
</dbReference>
<dbReference type="SMART" id="SM00954">
    <property type="entry name" value="RelA_SpoT"/>
    <property type="match status" value="1"/>
</dbReference>
<dbReference type="Gene3D" id="3.30.70.260">
    <property type="match status" value="1"/>
</dbReference>
<evidence type="ECO:0000256" key="5">
    <source>
        <dbReference type="ARBA" id="ARBA00048244"/>
    </source>
</evidence>
<reference evidence="10 11" key="1">
    <citation type="journal article" date="2020" name="Microorganisms">
        <title>Osmotic Adaptation and Compatible Solute Biosynthesis of Phototrophic Bacteria as Revealed from Genome Analyses.</title>
        <authorList>
            <person name="Imhoff J.F."/>
            <person name="Rahn T."/>
            <person name="Kunzel S."/>
            <person name="Keller A."/>
            <person name="Neulinger S.C."/>
        </authorList>
    </citation>
    <scope>NUCLEOTIDE SEQUENCE [LARGE SCALE GENOMIC DNA]</scope>
    <source>
        <strain evidence="10 11">DSM 9895</strain>
    </source>
</reference>
<dbReference type="Pfam" id="PF13328">
    <property type="entry name" value="HD_4"/>
    <property type="match status" value="1"/>
</dbReference>
<dbReference type="SMART" id="SM00471">
    <property type="entry name" value="HDc"/>
    <property type="match status" value="1"/>
</dbReference>
<protein>
    <recommendedName>
        <fullName evidence="2">GTP pyrophosphokinase rsh</fullName>
        <ecNumber evidence="1">2.7.6.5</ecNumber>
    </recommendedName>
    <alternativeName>
        <fullName evidence="4">(p)ppGpp synthase</fullName>
    </alternativeName>
    <alternativeName>
        <fullName evidence="3">ATP:GTP 3'-pyrophosphotransferase</fullName>
    </alternativeName>
</protein>
<dbReference type="InterPro" id="IPR012675">
    <property type="entry name" value="Beta-grasp_dom_sf"/>
</dbReference>
<dbReference type="InterPro" id="IPR007685">
    <property type="entry name" value="RelA_SpoT"/>
</dbReference>
<accession>A0ABS1DDM8</accession>
<dbReference type="SUPFAM" id="SSF81271">
    <property type="entry name" value="TGS-like"/>
    <property type="match status" value="1"/>
</dbReference>
<feature type="domain" description="TGS" evidence="9">
    <location>
        <begin position="391"/>
        <end position="456"/>
    </location>
</feature>
<dbReference type="InterPro" id="IPR004811">
    <property type="entry name" value="RelA/Spo_fam"/>
</dbReference>
<dbReference type="PANTHER" id="PTHR21262:SF36">
    <property type="entry name" value="BIFUNCTIONAL (P)PPGPP SYNTHASE_HYDROLASE SPOT"/>
    <property type="match status" value="1"/>
</dbReference>
<evidence type="ECO:0000259" key="7">
    <source>
        <dbReference type="PROSITE" id="PS51671"/>
    </source>
</evidence>
<name>A0ABS1DDM8_9PROT</name>
<dbReference type="Pfam" id="PF04607">
    <property type="entry name" value="RelA_SpoT"/>
    <property type="match status" value="1"/>
</dbReference>
<evidence type="ECO:0000259" key="9">
    <source>
        <dbReference type="PROSITE" id="PS51880"/>
    </source>
</evidence>
<dbReference type="Pfam" id="PF02824">
    <property type="entry name" value="TGS"/>
    <property type="match status" value="1"/>
</dbReference>
<comment type="catalytic activity">
    <reaction evidence="5">
        <text>GTP + ATP = guanosine 3'-diphosphate 5'-triphosphate + AMP</text>
        <dbReference type="Rhea" id="RHEA:22088"/>
        <dbReference type="ChEBI" id="CHEBI:30616"/>
        <dbReference type="ChEBI" id="CHEBI:37565"/>
        <dbReference type="ChEBI" id="CHEBI:142410"/>
        <dbReference type="ChEBI" id="CHEBI:456215"/>
        <dbReference type="EC" id="2.7.6.5"/>
    </reaction>
</comment>
<evidence type="ECO:0000313" key="10">
    <source>
        <dbReference type="EMBL" id="MBK1668066.1"/>
    </source>
</evidence>
<dbReference type="InterPro" id="IPR002912">
    <property type="entry name" value="ACT_dom"/>
</dbReference>
<proteinExistence type="inferred from homology"/>
<dbReference type="SUPFAM" id="SSF109604">
    <property type="entry name" value="HD-domain/PDEase-like"/>
    <property type="match status" value="1"/>
</dbReference>
<dbReference type="CDD" id="cd00077">
    <property type="entry name" value="HDc"/>
    <property type="match status" value="1"/>
</dbReference>
<evidence type="ECO:0000259" key="8">
    <source>
        <dbReference type="PROSITE" id="PS51831"/>
    </source>
</evidence>
<dbReference type="Gene3D" id="1.10.3210.10">
    <property type="entry name" value="Hypothetical protein af1432"/>
    <property type="match status" value="1"/>
</dbReference>
<dbReference type="InterPro" id="IPR033655">
    <property type="entry name" value="TGS_RelA/SpoT"/>
</dbReference>
<dbReference type="NCBIfam" id="TIGR00691">
    <property type="entry name" value="spoT_relA"/>
    <property type="match status" value="1"/>
</dbReference>
<sequence length="725" mass="82129">MMRQFELVETVKSYDANVDEDALNRAYVFSMKAHGAQTRASGDPYFSHPLEVAGILTGLKLDGASIMTALLHDTVEDTDTSIDDIEQLFGKDVARLVDGVTKLSRLELQSEQSKHAENFRKLVLAMSEDIRVLLVKLADRLHNMQTLHYMRDPEKRKRIARETMEIYAPLAERIGMQSFKDELEDLAFRELNPEARESIVKRLEFLRQRGGDLETRVSQELQYALDGEGLKATVRGRTKTPYSIWRKMQVKNVGFEQLSDIMAYRVIVETVPECYHALGVLHARYPVVPGRFKDYISTPKPNGYRSLHTGLIGPQRQRIEVQIRTREMHEVAEYGVAAHWLYKQPDAELDSEAIGQGRSVDGRQYRWVRELLDILEHASNPEEFLEHTKMEMFQDQVFCFTPKGDLIALPRNSTPVDFAYAVHSEVGDTCVGAKVDGRMVPLKTPLKNGDQVEIVTSKAQTPSPDWEKFVVTGKARARIRRFVRQKEREQYHELGRQMLQKAFRQEGYDFTEKAVAGVQKRFKAENVGDIYVYVGRGDITAREVVHAVFPGAKESDKDRKIVPIQQRPKSKGGRRDHAVPIRGLIPGMAVHYAHCCHPLPGERIVGIVTTGKGVTVHTIDCETLENFQDSPERWVDLAWEADETDEPYTGRLHVVVANEPGSLGDLSTVIGKNRANISNLKITNRSVDFFEMLVDVEVTDVKHLTNVMAALRASPVITSVDRARG</sequence>
<evidence type="ECO:0000256" key="6">
    <source>
        <dbReference type="RuleBase" id="RU003847"/>
    </source>
</evidence>